<keyword evidence="1" id="KW-0812">Transmembrane</keyword>
<accession>A0A1L9TJN8</accession>
<feature type="transmembrane region" description="Helical" evidence="1">
    <location>
        <begin position="94"/>
        <end position="115"/>
    </location>
</feature>
<evidence type="ECO:0000313" key="3">
    <source>
        <dbReference type="Proteomes" id="UP000184356"/>
    </source>
</evidence>
<name>A0A1L9TJN8_9EURO</name>
<dbReference type="RefSeq" id="XP_040703442.1">
    <property type="nucleotide sequence ID" value="XM_040852033.1"/>
</dbReference>
<feature type="transmembrane region" description="Helical" evidence="1">
    <location>
        <begin position="62"/>
        <end position="82"/>
    </location>
</feature>
<dbReference type="EMBL" id="KV878585">
    <property type="protein sequence ID" value="OJJ59636.1"/>
    <property type="molecule type" value="Genomic_DNA"/>
</dbReference>
<gene>
    <name evidence="2" type="ORF">ASPSYDRAFT_886156</name>
</gene>
<evidence type="ECO:0000256" key="1">
    <source>
        <dbReference type="SAM" id="Phobius"/>
    </source>
</evidence>
<reference evidence="3" key="1">
    <citation type="journal article" date="2017" name="Genome Biol.">
        <title>Comparative genomics reveals high biological diversity and specific adaptations in the industrially and medically important fungal genus Aspergillus.</title>
        <authorList>
            <person name="de Vries R.P."/>
            <person name="Riley R."/>
            <person name="Wiebenga A."/>
            <person name="Aguilar-Osorio G."/>
            <person name="Amillis S."/>
            <person name="Uchima C.A."/>
            <person name="Anderluh G."/>
            <person name="Asadollahi M."/>
            <person name="Askin M."/>
            <person name="Barry K."/>
            <person name="Battaglia E."/>
            <person name="Bayram O."/>
            <person name="Benocci T."/>
            <person name="Braus-Stromeyer S.A."/>
            <person name="Caldana C."/>
            <person name="Canovas D."/>
            <person name="Cerqueira G.C."/>
            <person name="Chen F."/>
            <person name="Chen W."/>
            <person name="Choi C."/>
            <person name="Clum A."/>
            <person name="Dos Santos R.A."/>
            <person name="Damasio A.R."/>
            <person name="Diallinas G."/>
            <person name="Emri T."/>
            <person name="Fekete E."/>
            <person name="Flipphi M."/>
            <person name="Freyberg S."/>
            <person name="Gallo A."/>
            <person name="Gournas C."/>
            <person name="Habgood R."/>
            <person name="Hainaut M."/>
            <person name="Harispe M.L."/>
            <person name="Henrissat B."/>
            <person name="Hilden K.S."/>
            <person name="Hope R."/>
            <person name="Hossain A."/>
            <person name="Karabika E."/>
            <person name="Karaffa L."/>
            <person name="Karanyi Z."/>
            <person name="Krasevec N."/>
            <person name="Kuo A."/>
            <person name="Kusch H."/>
            <person name="LaButti K."/>
            <person name="Lagendijk E.L."/>
            <person name="Lapidus A."/>
            <person name="Levasseur A."/>
            <person name="Lindquist E."/>
            <person name="Lipzen A."/>
            <person name="Logrieco A.F."/>
            <person name="MacCabe A."/>
            <person name="Maekelae M.R."/>
            <person name="Malavazi I."/>
            <person name="Melin P."/>
            <person name="Meyer V."/>
            <person name="Mielnichuk N."/>
            <person name="Miskei M."/>
            <person name="Molnar A.P."/>
            <person name="Mule G."/>
            <person name="Ngan C.Y."/>
            <person name="Orejas M."/>
            <person name="Orosz E."/>
            <person name="Ouedraogo J.P."/>
            <person name="Overkamp K.M."/>
            <person name="Park H.-S."/>
            <person name="Perrone G."/>
            <person name="Piumi F."/>
            <person name="Punt P.J."/>
            <person name="Ram A.F."/>
            <person name="Ramon A."/>
            <person name="Rauscher S."/>
            <person name="Record E."/>
            <person name="Riano-Pachon D.M."/>
            <person name="Robert V."/>
            <person name="Roehrig J."/>
            <person name="Ruller R."/>
            <person name="Salamov A."/>
            <person name="Salih N.S."/>
            <person name="Samson R.A."/>
            <person name="Sandor E."/>
            <person name="Sanguinetti M."/>
            <person name="Schuetze T."/>
            <person name="Sepcic K."/>
            <person name="Shelest E."/>
            <person name="Sherlock G."/>
            <person name="Sophianopoulou V."/>
            <person name="Squina F.M."/>
            <person name="Sun H."/>
            <person name="Susca A."/>
            <person name="Todd R.B."/>
            <person name="Tsang A."/>
            <person name="Unkles S.E."/>
            <person name="van de Wiele N."/>
            <person name="van Rossen-Uffink D."/>
            <person name="Oliveira J.V."/>
            <person name="Vesth T.C."/>
            <person name="Visser J."/>
            <person name="Yu J.-H."/>
            <person name="Zhou M."/>
            <person name="Andersen M.R."/>
            <person name="Archer D.B."/>
            <person name="Baker S.E."/>
            <person name="Benoit I."/>
            <person name="Brakhage A.A."/>
            <person name="Braus G.H."/>
            <person name="Fischer R."/>
            <person name="Frisvad J.C."/>
            <person name="Goldman G.H."/>
            <person name="Houbraken J."/>
            <person name="Oakley B."/>
            <person name="Pocsi I."/>
            <person name="Scazzocchio C."/>
            <person name="Seiboth B."/>
            <person name="vanKuyk P.A."/>
            <person name="Wortman J."/>
            <person name="Dyer P.S."/>
            <person name="Grigoriev I.V."/>
        </authorList>
    </citation>
    <scope>NUCLEOTIDE SEQUENCE [LARGE SCALE GENOMIC DNA]</scope>
    <source>
        <strain evidence="3">CBS 593.65</strain>
    </source>
</reference>
<dbReference type="GeneID" id="63768106"/>
<dbReference type="VEuPathDB" id="FungiDB:ASPSYDRAFT_886156"/>
<protein>
    <submittedName>
        <fullName evidence="2">Uncharacterized protein</fullName>
    </submittedName>
</protein>
<feature type="transmembrane region" description="Helical" evidence="1">
    <location>
        <begin position="195"/>
        <end position="215"/>
    </location>
</feature>
<organism evidence="2 3">
    <name type="scientific">Aspergillus sydowii CBS 593.65</name>
    <dbReference type="NCBI Taxonomy" id="1036612"/>
    <lineage>
        <taxon>Eukaryota</taxon>
        <taxon>Fungi</taxon>
        <taxon>Dikarya</taxon>
        <taxon>Ascomycota</taxon>
        <taxon>Pezizomycotina</taxon>
        <taxon>Eurotiomycetes</taxon>
        <taxon>Eurotiomycetidae</taxon>
        <taxon>Eurotiales</taxon>
        <taxon>Aspergillaceae</taxon>
        <taxon>Aspergillus</taxon>
        <taxon>Aspergillus subgen. Nidulantes</taxon>
    </lineage>
</organism>
<sequence length="271" mass="30463">MQNATSRSPGMAAASHPLSAGITSLVSAICPVFSSSLVPLRDKLARARVQCAPPWARLSLRLSLRLVLSLGVLVSTSALLASTSSTASWESSTALRLLLLGRLGLCLLLLTKWILLVSTATATTSSTSCNWKAGLQRPHDSARRCRSSCASWWLVWQRRTLRLLFVLNLRKRVGCSPRSGRGSDRGSGASLVRLLLLWLLLLWLLLRCLLCRLLIRLRLSPCRGSLWCRRWSGGRGWCWCTLLLIHWRCRLCRCRLCCRLWCRRRNLGCRR</sequence>
<keyword evidence="3" id="KW-1185">Reference proteome</keyword>
<dbReference type="AlphaFoldDB" id="A0A1L9TJN8"/>
<evidence type="ECO:0000313" key="2">
    <source>
        <dbReference type="EMBL" id="OJJ59636.1"/>
    </source>
</evidence>
<dbReference type="Proteomes" id="UP000184356">
    <property type="component" value="Unassembled WGS sequence"/>
</dbReference>
<keyword evidence="1" id="KW-1133">Transmembrane helix</keyword>
<proteinExistence type="predicted"/>
<keyword evidence="1" id="KW-0472">Membrane</keyword>